<organism evidence="1">
    <name type="scientific">marine metagenome</name>
    <dbReference type="NCBI Taxonomy" id="408172"/>
    <lineage>
        <taxon>unclassified sequences</taxon>
        <taxon>metagenomes</taxon>
        <taxon>ecological metagenomes</taxon>
    </lineage>
</organism>
<dbReference type="AlphaFoldDB" id="A0A381Z8S8"/>
<reference evidence="1" key="1">
    <citation type="submission" date="2018-05" db="EMBL/GenBank/DDBJ databases">
        <authorList>
            <person name="Lanie J.A."/>
            <person name="Ng W.-L."/>
            <person name="Kazmierczak K.M."/>
            <person name="Andrzejewski T.M."/>
            <person name="Davidsen T.M."/>
            <person name="Wayne K.J."/>
            <person name="Tettelin H."/>
            <person name="Glass J.I."/>
            <person name="Rusch D."/>
            <person name="Podicherti R."/>
            <person name="Tsui H.-C.T."/>
            <person name="Winkler M.E."/>
        </authorList>
    </citation>
    <scope>NUCLEOTIDE SEQUENCE</scope>
</reference>
<gene>
    <name evidence="1" type="ORF">METZ01_LOCUS138116</name>
</gene>
<name>A0A381Z8S8_9ZZZZ</name>
<sequence length="26" mass="2872">MAKIDGKIGLMGLRPPSSDWEVTKEI</sequence>
<proteinExistence type="predicted"/>
<dbReference type="EMBL" id="UINC01020264">
    <property type="protein sequence ID" value="SVA85262.1"/>
    <property type="molecule type" value="Genomic_DNA"/>
</dbReference>
<protein>
    <submittedName>
        <fullName evidence="1">Uncharacterized protein</fullName>
    </submittedName>
</protein>
<accession>A0A381Z8S8</accession>
<feature type="non-terminal residue" evidence="1">
    <location>
        <position position="26"/>
    </location>
</feature>
<evidence type="ECO:0000313" key="1">
    <source>
        <dbReference type="EMBL" id="SVA85262.1"/>
    </source>
</evidence>